<feature type="transmembrane region" description="Helical" evidence="1">
    <location>
        <begin position="6"/>
        <end position="31"/>
    </location>
</feature>
<dbReference type="Proteomes" id="UP000526501">
    <property type="component" value="Unassembled WGS sequence"/>
</dbReference>
<dbReference type="AlphaFoldDB" id="A0A7X1E899"/>
<feature type="transmembrane region" description="Helical" evidence="1">
    <location>
        <begin position="141"/>
        <end position="160"/>
    </location>
</feature>
<feature type="transmembrane region" description="Helical" evidence="1">
    <location>
        <begin position="87"/>
        <end position="104"/>
    </location>
</feature>
<protein>
    <submittedName>
        <fullName evidence="2">DUF1772 domain-containing protein</fullName>
    </submittedName>
</protein>
<comment type="caution">
    <text evidence="2">The sequence shown here is derived from an EMBL/GenBank/DDBJ whole genome shotgun (WGS) entry which is preliminary data.</text>
</comment>
<feature type="transmembrane region" description="Helical" evidence="1">
    <location>
        <begin position="52"/>
        <end position="81"/>
    </location>
</feature>
<sequence>MNILLLNLLLAGLVGTALVGGLLYAFSVCIMKALAGLTDAEGIKAMQTINRVILNPTFFLSFIGTAVLSLVNGAFVLMGWAGDFPDIFIFASAFYLFGVFLVTARGNVPLNHKLDALQAERGSEFWKIYLKDWTRLNHLRTVAATISVFLYGVGFVQYTFQP</sequence>
<accession>A0A7X1E899</accession>
<dbReference type="RefSeq" id="WP_185658444.1">
    <property type="nucleotide sequence ID" value="NZ_CAWPOO010000001.1"/>
</dbReference>
<keyword evidence="1" id="KW-1133">Transmembrane helix</keyword>
<dbReference type="Pfam" id="PF08592">
    <property type="entry name" value="Anthrone_oxy"/>
    <property type="match status" value="1"/>
</dbReference>
<gene>
    <name evidence="2" type="ORF">H5P27_00610</name>
</gene>
<evidence type="ECO:0000313" key="3">
    <source>
        <dbReference type="Proteomes" id="UP000526501"/>
    </source>
</evidence>
<evidence type="ECO:0000313" key="2">
    <source>
        <dbReference type="EMBL" id="MBC2604552.1"/>
    </source>
</evidence>
<reference evidence="2 3" key="1">
    <citation type="submission" date="2020-07" db="EMBL/GenBank/DDBJ databases">
        <authorList>
            <person name="Feng X."/>
        </authorList>
    </citation>
    <scope>NUCLEOTIDE SEQUENCE [LARGE SCALE GENOMIC DNA]</scope>
    <source>
        <strain evidence="2 3">JCM23202</strain>
    </source>
</reference>
<dbReference type="EMBL" id="JACHVC010000001">
    <property type="protein sequence ID" value="MBC2604552.1"/>
    <property type="molecule type" value="Genomic_DNA"/>
</dbReference>
<keyword evidence="3" id="KW-1185">Reference proteome</keyword>
<dbReference type="InterPro" id="IPR013901">
    <property type="entry name" value="Anthrone_oxy"/>
</dbReference>
<organism evidence="2 3">
    <name type="scientific">Pelagicoccus albus</name>
    <dbReference type="NCBI Taxonomy" id="415222"/>
    <lineage>
        <taxon>Bacteria</taxon>
        <taxon>Pseudomonadati</taxon>
        <taxon>Verrucomicrobiota</taxon>
        <taxon>Opitutia</taxon>
        <taxon>Puniceicoccales</taxon>
        <taxon>Pelagicoccaceae</taxon>
        <taxon>Pelagicoccus</taxon>
    </lineage>
</organism>
<keyword evidence="1" id="KW-0472">Membrane</keyword>
<name>A0A7X1E899_9BACT</name>
<keyword evidence="1" id="KW-0812">Transmembrane</keyword>
<proteinExistence type="predicted"/>
<evidence type="ECO:0000256" key="1">
    <source>
        <dbReference type="SAM" id="Phobius"/>
    </source>
</evidence>